<dbReference type="Gene3D" id="3.40.50.200">
    <property type="entry name" value="Peptidase S8/S53 domain"/>
    <property type="match status" value="1"/>
</dbReference>
<feature type="compositionally biased region" description="Acidic residues" evidence="8">
    <location>
        <begin position="25"/>
        <end position="82"/>
    </location>
</feature>
<dbReference type="RefSeq" id="WP_006974263.1">
    <property type="nucleotide sequence ID" value="NZ_ABCS01000062.1"/>
</dbReference>
<keyword evidence="4" id="KW-0378">Hydrolase</keyword>
<dbReference type="eggNOG" id="COG4934">
    <property type="taxonomic scope" value="Bacteria"/>
</dbReference>
<dbReference type="GO" id="GO:0046872">
    <property type="term" value="F:metal ion binding"/>
    <property type="evidence" value="ECO:0007669"/>
    <property type="project" value="UniProtKB-KW"/>
</dbReference>
<evidence type="ECO:0000256" key="3">
    <source>
        <dbReference type="ARBA" id="ARBA00022723"/>
    </source>
</evidence>
<evidence type="ECO:0000256" key="1">
    <source>
        <dbReference type="ARBA" id="ARBA00001913"/>
    </source>
</evidence>
<keyword evidence="3" id="KW-0479">Metal-binding</keyword>
<feature type="region of interest" description="Disordered" evidence="8">
    <location>
        <begin position="1"/>
        <end position="119"/>
    </location>
</feature>
<dbReference type="SMART" id="SM00944">
    <property type="entry name" value="Pro-kuma_activ"/>
    <property type="match status" value="1"/>
</dbReference>
<dbReference type="AlphaFoldDB" id="A6GC22"/>
<dbReference type="Pfam" id="PF00082">
    <property type="entry name" value="Peptidase_S8"/>
    <property type="match status" value="1"/>
</dbReference>
<dbReference type="InterPro" id="IPR050819">
    <property type="entry name" value="Tripeptidyl-peptidase_I"/>
</dbReference>
<dbReference type="GO" id="GO:0004252">
    <property type="term" value="F:serine-type endopeptidase activity"/>
    <property type="evidence" value="ECO:0007669"/>
    <property type="project" value="InterPro"/>
</dbReference>
<dbReference type="InterPro" id="IPR036852">
    <property type="entry name" value="Peptidase_S8/S53_dom_sf"/>
</dbReference>
<keyword evidence="7" id="KW-0865">Zymogen</keyword>
<evidence type="ECO:0000259" key="9">
    <source>
        <dbReference type="PROSITE" id="PS51695"/>
    </source>
</evidence>
<dbReference type="GO" id="GO:0008240">
    <property type="term" value="F:tripeptidyl-peptidase activity"/>
    <property type="evidence" value="ECO:0007669"/>
    <property type="project" value="TreeGrafter"/>
</dbReference>
<evidence type="ECO:0000256" key="6">
    <source>
        <dbReference type="ARBA" id="ARBA00022837"/>
    </source>
</evidence>
<keyword evidence="11" id="KW-1185">Reference proteome</keyword>
<accession>A6GC22</accession>
<evidence type="ECO:0000256" key="4">
    <source>
        <dbReference type="ARBA" id="ARBA00022801"/>
    </source>
</evidence>
<reference evidence="10 11" key="1">
    <citation type="submission" date="2007-06" db="EMBL/GenBank/DDBJ databases">
        <authorList>
            <person name="Shimkets L."/>
            <person name="Ferriera S."/>
            <person name="Johnson J."/>
            <person name="Kravitz S."/>
            <person name="Beeson K."/>
            <person name="Sutton G."/>
            <person name="Rogers Y.-H."/>
            <person name="Friedman R."/>
            <person name="Frazier M."/>
            <person name="Venter J.C."/>
        </authorList>
    </citation>
    <scope>NUCLEOTIDE SEQUENCE [LARGE SCALE GENOMIC DNA]</scope>
    <source>
        <strain evidence="10 11">SIR-1</strain>
    </source>
</reference>
<dbReference type="CDD" id="cd11377">
    <property type="entry name" value="Pro-peptidase_S53"/>
    <property type="match status" value="1"/>
</dbReference>
<dbReference type="GO" id="GO:0006508">
    <property type="term" value="P:proteolysis"/>
    <property type="evidence" value="ECO:0007669"/>
    <property type="project" value="UniProtKB-KW"/>
</dbReference>
<evidence type="ECO:0000313" key="11">
    <source>
        <dbReference type="Proteomes" id="UP000005801"/>
    </source>
</evidence>
<feature type="compositionally biased region" description="Acidic residues" evidence="8">
    <location>
        <begin position="7"/>
        <end position="17"/>
    </location>
</feature>
<keyword evidence="6" id="KW-0106">Calcium</keyword>
<feature type="compositionally biased region" description="Pro residues" evidence="8">
    <location>
        <begin position="100"/>
        <end position="110"/>
    </location>
</feature>
<comment type="cofactor">
    <cofactor evidence="1">
        <name>Ca(2+)</name>
        <dbReference type="ChEBI" id="CHEBI:29108"/>
    </cofactor>
</comment>
<dbReference type="EMBL" id="ABCS01000062">
    <property type="protein sequence ID" value="EDM76584.1"/>
    <property type="molecule type" value="Genomic_DNA"/>
</dbReference>
<dbReference type="InterPro" id="IPR000209">
    <property type="entry name" value="Peptidase_S8/S53_dom"/>
</dbReference>
<evidence type="ECO:0000256" key="7">
    <source>
        <dbReference type="ARBA" id="ARBA00023145"/>
    </source>
</evidence>
<evidence type="ECO:0000256" key="5">
    <source>
        <dbReference type="ARBA" id="ARBA00022825"/>
    </source>
</evidence>
<evidence type="ECO:0000256" key="2">
    <source>
        <dbReference type="ARBA" id="ARBA00022670"/>
    </source>
</evidence>
<sequence length="614" mass="66093">MSASASADEDGESDTAADEVGSTDTDPDEAGSSDSSTDEATEDTTDTTEESTEETTEESTEETTEGSTEETTTEDDTTDTETDTGGSPLDEIPEEEWEPVPNPDGVPQPLPGVYTDLGPADPNDSFRALMALDVRDREGLDAFLFDVSDPLSSIYGQYLTWDELVEHHLPEQDTVELLEAWLEFEGLSVNWVTTSGMYTHFSGLVGQFNEAFDTELRLCERTNPQIGQPPFIVYCTTDSMTLPAFVAGISPGVITCDLPAEEGSLPNEIGDIIADPPDNLSWGLHPERVANIYDVTPLYDMGYDGSGQAIAVMTGSRPHTKWMQTFWQSFGIVRPNPIVVEMLEPAVFRGIEATLNPAWAGAMAPGAEIIQYAAPDTRNTSSLWAFNEAMYRMPVDGAKVLTTSLAHREDAEPKLVRESYDVSAAIGSAQGLTLLSAGGNSGETDTPGSSPYMTAVGGTRVYSTNQGVVQDEVAWSESGSGETLSFPMPPWQVEVAGDLATNAMTVDLALAAAPFIGSAYWIYWVGDWELYGGTSFATPTFSGMAAVMNEYREDNGMEPLGFFNPKLYYSTQAQSQGFRDITTGATDDWAAGAGWDVPTGWGAPIVDELAQILP</sequence>
<dbReference type="InterPro" id="IPR023828">
    <property type="entry name" value="Peptidase_S8_Ser-AS"/>
</dbReference>
<dbReference type="InterPro" id="IPR030400">
    <property type="entry name" value="Sedolisin_dom"/>
</dbReference>
<evidence type="ECO:0000313" key="10">
    <source>
        <dbReference type="EMBL" id="EDM76584.1"/>
    </source>
</evidence>
<dbReference type="PROSITE" id="PS51695">
    <property type="entry name" value="SEDOLISIN"/>
    <property type="match status" value="1"/>
</dbReference>
<dbReference type="STRING" id="391625.PPSIR1_24289"/>
<proteinExistence type="predicted"/>
<name>A6GC22_9BACT</name>
<gene>
    <name evidence="10" type="ORF">PPSIR1_24289</name>
</gene>
<dbReference type="Proteomes" id="UP000005801">
    <property type="component" value="Unassembled WGS sequence"/>
</dbReference>
<dbReference type="Pfam" id="PF09286">
    <property type="entry name" value="Pro-kuma_activ"/>
    <property type="match status" value="1"/>
</dbReference>
<dbReference type="PANTHER" id="PTHR14218:SF15">
    <property type="entry name" value="TRIPEPTIDYL-PEPTIDASE 1"/>
    <property type="match status" value="1"/>
</dbReference>
<feature type="domain" description="Peptidase S53" evidence="9">
    <location>
        <begin position="283"/>
        <end position="614"/>
    </location>
</feature>
<protein>
    <submittedName>
        <fullName evidence="10">Predicted multitransmembrane protein</fullName>
    </submittedName>
</protein>
<dbReference type="PROSITE" id="PS00138">
    <property type="entry name" value="SUBTILASE_SER"/>
    <property type="match status" value="1"/>
</dbReference>
<dbReference type="PANTHER" id="PTHR14218">
    <property type="entry name" value="PROTEASE S8 TRIPEPTIDYL PEPTIDASE I CLN2"/>
    <property type="match status" value="1"/>
</dbReference>
<dbReference type="CDD" id="cd04056">
    <property type="entry name" value="Peptidases_S53"/>
    <property type="match status" value="1"/>
</dbReference>
<keyword evidence="5" id="KW-0720">Serine protease</keyword>
<comment type="caution">
    <text evidence="10">The sequence shown here is derived from an EMBL/GenBank/DDBJ whole genome shotgun (WGS) entry which is preliminary data.</text>
</comment>
<evidence type="ECO:0000256" key="8">
    <source>
        <dbReference type="SAM" id="MobiDB-lite"/>
    </source>
</evidence>
<dbReference type="SUPFAM" id="SSF54897">
    <property type="entry name" value="Protease propeptides/inhibitors"/>
    <property type="match status" value="1"/>
</dbReference>
<organism evidence="10 11">
    <name type="scientific">Plesiocystis pacifica SIR-1</name>
    <dbReference type="NCBI Taxonomy" id="391625"/>
    <lineage>
        <taxon>Bacteria</taxon>
        <taxon>Pseudomonadati</taxon>
        <taxon>Myxococcota</taxon>
        <taxon>Polyangia</taxon>
        <taxon>Nannocystales</taxon>
        <taxon>Nannocystaceae</taxon>
        <taxon>Plesiocystis</taxon>
    </lineage>
</organism>
<keyword evidence="2" id="KW-0645">Protease</keyword>
<dbReference type="SUPFAM" id="SSF52743">
    <property type="entry name" value="Subtilisin-like"/>
    <property type="match status" value="1"/>
</dbReference>
<dbReference type="InterPro" id="IPR015366">
    <property type="entry name" value="S53_propep"/>
</dbReference>